<reference evidence="4" key="2">
    <citation type="journal article" date="2023" name="Plants (Basel)">
        <title>Annotation of the Turnera subulata (Passifloraceae) Draft Genome Reveals the S-Locus Evolved after the Divergence of Turneroideae from Passifloroideae in a Stepwise Manner.</title>
        <authorList>
            <person name="Henning P.M."/>
            <person name="Roalson E.H."/>
            <person name="Mir W."/>
            <person name="McCubbin A.G."/>
            <person name="Shore J.S."/>
        </authorList>
    </citation>
    <scope>NUCLEOTIDE SEQUENCE</scope>
    <source>
        <strain evidence="4">F60SS</strain>
    </source>
</reference>
<comment type="caution">
    <text evidence="4">The sequence shown here is derived from an EMBL/GenBank/DDBJ whole genome shotgun (WGS) entry which is preliminary data.</text>
</comment>
<sequence length="835" mass="94608">RSPQNHHHPYSLSLPISSFTSQKMSIFSRLRTQSLHRTRHFSTNILSPNSTTPLSAHSKSRAALSLLAAETNPEKIIEICRAASLTPAYYLDREAFSVAINKLSRSNNFSYITQYLDDLRASRRDIPPELLVAHSIVLFGQAKMLDHAIRTFREYHKESGDTSGSVKCLNSLLFAGVLAKSPAEVKRIFVEFPASYNIVPDLETYNTVIKSFCESGNSSSGYSVLAEMGRKGVKPDTATFTELIQGFYKEEKFEEVEKVLKMMQEEYGIEAGISTYNARIQSLCKLKKAKEAKDLFSEVLEKRLKPNSNTFYHLIHGFCVGGDFEEAKKMYKRMMSSGGKLSYERFNLLVHLFCKGGDFETALGIYRVGFEKKWVPNFTAAKLLVEGLASSGKVEEAKEIVGQMKGRFPNKVDQWDEVEAALPHKMASLFRARLLSIARTRNFTTLPPPRPPRPPQPSYSIEKSRDVLKLIKVEQDPDKIIQICESSSLNPEDRLDRIAFSVAIKKLSNSPSSSSSALIPAFLRRIQLSRPDLHSDTFAAHSIVLLGEANLLHHSILAFKDYHDKTLKDPVLNPGSVRQLNALLFACILTKDYDKAKEIFTQFPAIYNIKPDLQTYNTAIRAYSRSGDSRLVYSVLTQMDSRRVKPTAASFGEWLAGIYSEERFEEVDKVLNLMSRRYSIHPGVGTYNIRIQALCKLRRSREAKALLEGMLLRGMKPNSDTFRHLIHGFCREGDVEEAMRLFKDMRRRGCQPDYDCYLTLLYYLCERGEFEDAYGICTESIEKGWIPRLTIMKSLVEGLGRIGKVSEANLLIDKVKSKFIKNAALWDEVNFPNIL</sequence>
<feature type="repeat" description="PPR" evidence="3">
    <location>
        <begin position="272"/>
        <end position="306"/>
    </location>
</feature>
<proteinExistence type="inferred from homology"/>
<name>A0A9Q0FXS6_9ROSI</name>
<reference evidence="4" key="1">
    <citation type="submission" date="2022-02" db="EMBL/GenBank/DDBJ databases">
        <authorList>
            <person name="Henning P.M."/>
            <person name="McCubbin A.G."/>
            <person name="Shore J.S."/>
        </authorList>
    </citation>
    <scope>NUCLEOTIDE SEQUENCE</scope>
    <source>
        <strain evidence="4">F60SS</strain>
        <tissue evidence="4">Leaves</tissue>
    </source>
</reference>
<evidence type="ECO:0000256" key="1">
    <source>
        <dbReference type="ARBA" id="ARBA00007626"/>
    </source>
</evidence>
<evidence type="ECO:0008006" key="6">
    <source>
        <dbReference type="Google" id="ProtNLM"/>
    </source>
</evidence>
<feature type="repeat" description="PPR" evidence="3">
    <location>
        <begin position="236"/>
        <end position="266"/>
    </location>
</feature>
<dbReference type="InterPro" id="IPR002885">
    <property type="entry name" value="PPR_rpt"/>
</dbReference>
<dbReference type="PANTHER" id="PTHR47939:SF9">
    <property type="entry name" value="(WILD MALAYSIAN BANANA) HYPOTHETICAL PROTEIN"/>
    <property type="match status" value="1"/>
</dbReference>
<feature type="repeat" description="PPR" evidence="3">
    <location>
        <begin position="683"/>
        <end position="717"/>
    </location>
</feature>
<dbReference type="PANTHER" id="PTHR47939">
    <property type="entry name" value="MEMBRANE-ASSOCIATED SALT-INDUCIBLE PROTEIN-LIKE"/>
    <property type="match status" value="1"/>
</dbReference>
<dbReference type="Pfam" id="PF13812">
    <property type="entry name" value="PPR_3"/>
    <property type="match status" value="1"/>
</dbReference>
<dbReference type="Pfam" id="PF13041">
    <property type="entry name" value="PPR_2"/>
    <property type="match status" value="3"/>
</dbReference>
<dbReference type="Gene3D" id="1.25.40.10">
    <property type="entry name" value="Tetratricopeptide repeat domain"/>
    <property type="match status" value="4"/>
</dbReference>
<dbReference type="AlphaFoldDB" id="A0A9Q0FXS6"/>
<dbReference type="SUPFAM" id="SSF48452">
    <property type="entry name" value="TPR-like"/>
    <property type="match status" value="1"/>
</dbReference>
<feature type="non-terminal residue" evidence="4">
    <location>
        <position position="1"/>
    </location>
</feature>
<feature type="repeat" description="PPR" evidence="3">
    <location>
        <begin position="307"/>
        <end position="341"/>
    </location>
</feature>
<dbReference type="EMBL" id="JAKUCV010003501">
    <property type="protein sequence ID" value="KAJ4838689.1"/>
    <property type="molecule type" value="Genomic_DNA"/>
</dbReference>
<feature type="repeat" description="PPR" evidence="3">
    <location>
        <begin position="612"/>
        <end position="646"/>
    </location>
</feature>
<dbReference type="PROSITE" id="PS51375">
    <property type="entry name" value="PPR"/>
    <property type="match status" value="7"/>
</dbReference>
<dbReference type="Pfam" id="PF01535">
    <property type="entry name" value="PPR"/>
    <property type="match status" value="3"/>
</dbReference>
<gene>
    <name evidence="4" type="ORF">Tsubulata_003124</name>
</gene>
<feature type="repeat" description="PPR" evidence="3">
    <location>
        <begin position="201"/>
        <end position="235"/>
    </location>
</feature>
<protein>
    <recommendedName>
        <fullName evidence="6">Pentacotripeptide-repeat region of PRORP domain-containing protein</fullName>
    </recommendedName>
</protein>
<dbReference type="OrthoDB" id="185373at2759"/>
<comment type="similarity">
    <text evidence="1">Belongs to the PPR family. P subfamily.</text>
</comment>
<accession>A0A9Q0FXS6</accession>
<dbReference type="InterPro" id="IPR050667">
    <property type="entry name" value="PPR-containing_protein"/>
</dbReference>
<evidence type="ECO:0000256" key="3">
    <source>
        <dbReference type="PROSITE-ProRule" id="PRU00708"/>
    </source>
</evidence>
<keyword evidence="5" id="KW-1185">Reference proteome</keyword>
<evidence type="ECO:0000256" key="2">
    <source>
        <dbReference type="ARBA" id="ARBA00022737"/>
    </source>
</evidence>
<keyword evidence="2" id="KW-0677">Repeat</keyword>
<feature type="repeat" description="PPR" evidence="3">
    <location>
        <begin position="718"/>
        <end position="752"/>
    </location>
</feature>
<dbReference type="Proteomes" id="UP001141552">
    <property type="component" value="Unassembled WGS sequence"/>
</dbReference>
<organism evidence="4 5">
    <name type="scientific">Turnera subulata</name>
    <dbReference type="NCBI Taxonomy" id="218843"/>
    <lineage>
        <taxon>Eukaryota</taxon>
        <taxon>Viridiplantae</taxon>
        <taxon>Streptophyta</taxon>
        <taxon>Embryophyta</taxon>
        <taxon>Tracheophyta</taxon>
        <taxon>Spermatophyta</taxon>
        <taxon>Magnoliopsida</taxon>
        <taxon>eudicotyledons</taxon>
        <taxon>Gunneridae</taxon>
        <taxon>Pentapetalae</taxon>
        <taxon>rosids</taxon>
        <taxon>fabids</taxon>
        <taxon>Malpighiales</taxon>
        <taxon>Passifloraceae</taxon>
        <taxon>Turnera</taxon>
    </lineage>
</organism>
<dbReference type="NCBIfam" id="TIGR00756">
    <property type="entry name" value="PPR"/>
    <property type="match status" value="6"/>
</dbReference>
<evidence type="ECO:0000313" key="5">
    <source>
        <dbReference type="Proteomes" id="UP001141552"/>
    </source>
</evidence>
<evidence type="ECO:0000313" key="4">
    <source>
        <dbReference type="EMBL" id="KAJ4838689.1"/>
    </source>
</evidence>
<dbReference type="InterPro" id="IPR011990">
    <property type="entry name" value="TPR-like_helical_dom_sf"/>
</dbReference>